<keyword evidence="1" id="KW-1133">Transmembrane helix</keyword>
<comment type="caution">
    <text evidence="2">The sequence shown here is derived from an EMBL/GenBank/DDBJ whole genome shotgun (WGS) entry which is preliminary data.</text>
</comment>
<dbReference type="Gene3D" id="3.30.70.1430">
    <property type="entry name" value="Multidrug efflux transporter AcrB pore domain"/>
    <property type="match status" value="1"/>
</dbReference>
<organism evidence="2 3">
    <name type="scientific">candidate division CSSED10-310 bacterium</name>
    <dbReference type="NCBI Taxonomy" id="2855610"/>
    <lineage>
        <taxon>Bacteria</taxon>
        <taxon>Bacteria division CSSED10-310</taxon>
    </lineage>
</organism>
<dbReference type="Gene3D" id="3.30.70.1320">
    <property type="entry name" value="Multidrug efflux transporter AcrB pore domain like"/>
    <property type="match status" value="1"/>
</dbReference>
<dbReference type="SUPFAM" id="SSF82693">
    <property type="entry name" value="Multidrug efflux transporter AcrB pore domain, PN1, PN2, PC1 and PC2 subdomains"/>
    <property type="match status" value="1"/>
</dbReference>
<sequence length="433" mass="47867">MPDESQPVHCLEHATVINMGVIKQSTANEVRVAELTVAEVGLINAELPPGTRIEIGEDNSVFTRDSVDDTMSAIYLGVLFTALVLYLFLHSLRTTFVVAMSMPIVLIATFLLINGSGFSLNLMSLMALSVSVGTLVTNSVVIIENIDRYIGMGMLRVEASKKGTAEIAVAVFASTLTNIVVFVPIATMESIVGKFFKEFGLTVVFIMLFSLLVSFTVTPMLSSQILSDEKRKWRGFARWFEVGFEIVKELYIKVLSWLLAHWMTRLGLALTSIALLIGSLLYVGPRLGSDFVPFVDAGKVRISVELPPYYDILKTSAIFQEIENRIRAHDDVEKIIVNIGALANSSGPYLGQIDVRLKDNRTMSSRDMATTINYELADIPDALIKVSTVSKFGGRPGVFPIEMEILGTDINTIREITHQVYEITKKNPWPDQC</sequence>
<keyword evidence="1" id="KW-0812">Transmembrane</keyword>
<evidence type="ECO:0000313" key="3">
    <source>
        <dbReference type="Proteomes" id="UP001594351"/>
    </source>
</evidence>
<name>A0ABV6Z4P8_UNCC1</name>
<evidence type="ECO:0000256" key="1">
    <source>
        <dbReference type="SAM" id="Phobius"/>
    </source>
</evidence>
<accession>A0ABV6Z4P8</accession>
<dbReference type="Gene3D" id="1.20.1640.10">
    <property type="entry name" value="Multidrug efflux transporter AcrB transmembrane domain"/>
    <property type="match status" value="2"/>
</dbReference>
<keyword evidence="3" id="KW-1185">Reference proteome</keyword>
<feature type="transmembrane region" description="Helical" evidence="1">
    <location>
        <begin position="72"/>
        <end position="89"/>
    </location>
</feature>
<dbReference type="SUPFAM" id="SSF82866">
    <property type="entry name" value="Multidrug efflux transporter AcrB transmembrane domain"/>
    <property type="match status" value="1"/>
</dbReference>
<dbReference type="PANTHER" id="PTHR32063:SF24">
    <property type="entry name" value="CATION EFFLUX SYSTEM (ACRB_ACRD_ACRF FAMILY)"/>
    <property type="match status" value="1"/>
</dbReference>
<feature type="transmembrane region" description="Helical" evidence="1">
    <location>
        <begin position="167"/>
        <end position="187"/>
    </location>
</feature>
<feature type="transmembrane region" description="Helical" evidence="1">
    <location>
        <begin position="266"/>
        <end position="284"/>
    </location>
</feature>
<feature type="transmembrane region" description="Helical" evidence="1">
    <location>
        <begin position="96"/>
        <end position="113"/>
    </location>
</feature>
<dbReference type="PRINTS" id="PR00702">
    <property type="entry name" value="ACRIFLAVINRP"/>
</dbReference>
<dbReference type="Gene3D" id="3.30.70.1440">
    <property type="entry name" value="Multidrug efflux transporter AcrB pore domain"/>
    <property type="match status" value="1"/>
</dbReference>
<feature type="transmembrane region" description="Helical" evidence="1">
    <location>
        <begin position="125"/>
        <end position="146"/>
    </location>
</feature>
<dbReference type="EMBL" id="JBHPBY010000489">
    <property type="protein sequence ID" value="MFC1853394.1"/>
    <property type="molecule type" value="Genomic_DNA"/>
</dbReference>
<proteinExistence type="predicted"/>
<dbReference type="Proteomes" id="UP001594351">
    <property type="component" value="Unassembled WGS sequence"/>
</dbReference>
<dbReference type="InterPro" id="IPR001036">
    <property type="entry name" value="Acrflvin-R"/>
</dbReference>
<reference evidence="2 3" key="1">
    <citation type="submission" date="2024-09" db="EMBL/GenBank/DDBJ databases">
        <title>Laminarin stimulates single cell rates of sulfate reduction while oxygen inhibits transcriptomic activity in coastal marine sediment.</title>
        <authorList>
            <person name="Lindsay M."/>
            <person name="Orcutt B."/>
            <person name="Emerson D."/>
            <person name="Stepanauskas R."/>
            <person name="D'Angelo T."/>
        </authorList>
    </citation>
    <scope>NUCLEOTIDE SEQUENCE [LARGE SCALE GENOMIC DNA]</scope>
    <source>
        <strain evidence="2">SAG AM-311-K15</strain>
    </source>
</reference>
<dbReference type="Pfam" id="PF00873">
    <property type="entry name" value="ACR_tran"/>
    <property type="match status" value="1"/>
</dbReference>
<dbReference type="PANTHER" id="PTHR32063">
    <property type="match status" value="1"/>
</dbReference>
<feature type="transmembrane region" description="Helical" evidence="1">
    <location>
        <begin position="199"/>
        <end position="221"/>
    </location>
</feature>
<keyword evidence="1" id="KW-0472">Membrane</keyword>
<evidence type="ECO:0000313" key="2">
    <source>
        <dbReference type="EMBL" id="MFC1853394.1"/>
    </source>
</evidence>
<protein>
    <submittedName>
        <fullName evidence="2">Efflux RND transporter permease subunit</fullName>
    </submittedName>
</protein>
<gene>
    <name evidence="2" type="ORF">ACFL27_24620</name>
</gene>